<evidence type="ECO:0000256" key="3">
    <source>
        <dbReference type="ARBA" id="ARBA00022448"/>
    </source>
</evidence>
<dbReference type="Proteomes" id="UP000738349">
    <property type="component" value="Unassembled WGS sequence"/>
</dbReference>
<keyword evidence="5" id="KW-0249">Electron transport</keyword>
<sequence length="581" mass="64783">MNTVPPGQKPITPRQRINEWNLTLYAGVLLGLISFFTIVHWSRHLATRYRFSSSRTLRRLPGYRILSRASRSLRGYAVVKVPGFPSLGHAVLVAAYLILNVTLCLIYIEWDRTRLNNPGARLGWMAAANIALSVFFGLRNTPLGVMSAQTYNHLNVLHRVIGYTAIAQMLAHALLYALRFGIQHRISQLFTKPANLHGVVSGVGMLILLFGLLRHRGYEAFYISHVFGAIVTMFFATLHRPFWYQKIPVIMVFAGSIWALDRLIRYASVAFNLYSNKATVYPLPNNGVRLVLKRRLIGAKAGSHCFVWIPGIRAFELHPFTIVSNTSLGLELVLKPYTGFTKDIHKYAISRPGTMLRASIEGPYGSLPNLQHYDRILFIAGGSGAAFTFGLVNNFLSKLEPESPQLVDFIWTVRERENLSWFAEHLQKLTEHPAQITVTLHITGRSNVTTPEQSTPPGRRTPALTSYGTFLSQTTREGSAESLNQLVLNSKLASAREEVCSPQRIESPSLGDLENHFNVKYERPRTSEAVFENVKSVGANQRVLIAACGPLSLMNDVNTAAGACIRSDGPSVEVHCENFDI</sequence>
<evidence type="ECO:0000313" key="13">
    <source>
        <dbReference type="EMBL" id="KAH7153348.1"/>
    </source>
</evidence>
<dbReference type="InterPro" id="IPR051410">
    <property type="entry name" value="Ferric/Cupric_Reductase"/>
</dbReference>
<dbReference type="SFLD" id="SFLDG01168">
    <property type="entry name" value="Ferric_reductase_subgroup_(FRE"/>
    <property type="match status" value="1"/>
</dbReference>
<evidence type="ECO:0000259" key="12">
    <source>
        <dbReference type="PROSITE" id="PS51384"/>
    </source>
</evidence>
<evidence type="ECO:0000256" key="5">
    <source>
        <dbReference type="ARBA" id="ARBA00022982"/>
    </source>
</evidence>
<dbReference type="EMBL" id="JAGMUV010000006">
    <property type="protein sequence ID" value="KAH7153348.1"/>
    <property type="molecule type" value="Genomic_DNA"/>
</dbReference>
<dbReference type="PROSITE" id="PS51384">
    <property type="entry name" value="FAD_FR"/>
    <property type="match status" value="1"/>
</dbReference>
<dbReference type="AlphaFoldDB" id="A0A9P9F2Q5"/>
<evidence type="ECO:0000256" key="10">
    <source>
        <dbReference type="ARBA" id="ARBA00023180"/>
    </source>
</evidence>
<dbReference type="GO" id="GO:0005886">
    <property type="term" value="C:plasma membrane"/>
    <property type="evidence" value="ECO:0007669"/>
    <property type="project" value="TreeGrafter"/>
</dbReference>
<feature type="transmembrane region" description="Helical" evidence="11">
    <location>
        <begin position="220"/>
        <end position="236"/>
    </location>
</feature>
<feature type="transmembrane region" description="Helical" evidence="11">
    <location>
        <begin position="194"/>
        <end position="213"/>
    </location>
</feature>
<organism evidence="13 14">
    <name type="scientific">Dactylonectria macrodidyma</name>
    <dbReference type="NCBI Taxonomy" id="307937"/>
    <lineage>
        <taxon>Eukaryota</taxon>
        <taxon>Fungi</taxon>
        <taxon>Dikarya</taxon>
        <taxon>Ascomycota</taxon>
        <taxon>Pezizomycotina</taxon>
        <taxon>Sordariomycetes</taxon>
        <taxon>Hypocreomycetidae</taxon>
        <taxon>Hypocreales</taxon>
        <taxon>Nectriaceae</taxon>
        <taxon>Dactylonectria</taxon>
    </lineage>
</organism>
<dbReference type="GO" id="GO:0006826">
    <property type="term" value="P:iron ion transport"/>
    <property type="evidence" value="ECO:0007669"/>
    <property type="project" value="TreeGrafter"/>
</dbReference>
<comment type="subcellular location">
    <subcellularLocation>
        <location evidence="1">Membrane</location>
        <topology evidence="1">Multi-pass membrane protein</topology>
    </subcellularLocation>
</comment>
<keyword evidence="3" id="KW-0813">Transport</keyword>
<feature type="transmembrane region" description="Helical" evidence="11">
    <location>
        <begin position="160"/>
        <end position="182"/>
    </location>
</feature>
<comment type="similarity">
    <text evidence="2">Belongs to the ferric reductase (FRE) family.</text>
</comment>
<dbReference type="OrthoDB" id="10006946at2759"/>
<evidence type="ECO:0000256" key="11">
    <source>
        <dbReference type="SAM" id="Phobius"/>
    </source>
</evidence>
<dbReference type="InterPro" id="IPR017927">
    <property type="entry name" value="FAD-bd_FR_type"/>
</dbReference>
<dbReference type="InterPro" id="IPR013130">
    <property type="entry name" value="Fe3_Rdtase_TM_dom"/>
</dbReference>
<dbReference type="Pfam" id="PF08022">
    <property type="entry name" value="FAD_binding_8"/>
    <property type="match status" value="1"/>
</dbReference>
<dbReference type="GO" id="GO:0006879">
    <property type="term" value="P:intracellular iron ion homeostasis"/>
    <property type="evidence" value="ECO:0007669"/>
    <property type="project" value="TreeGrafter"/>
</dbReference>
<reference evidence="13" key="1">
    <citation type="journal article" date="2021" name="Nat. Commun.">
        <title>Genetic determinants of endophytism in the Arabidopsis root mycobiome.</title>
        <authorList>
            <person name="Mesny F."/>
            <person name="Miyauchi S."/>
            <person name="Thiergart T."/>
            <person name="Pickel B."/>
            <person name="Atanasova L."/>
            <person name="Karlsson M."/>
            <person name="Huettel B."/>
            <person name="Barry K.W."/>
            <person name="Haridas S."/>
            <person name="Chen C."/>
            <person name="Bauer D."/>
            <person name="Andreopoulos W."/>
            <person name="Pangilinan J."/>
            <person name="LaButti K."/>
            <person name="Riley R."/>
            <person name="Lipzen A."/>
            <person name="Clum A."/>
            <person name="Drula E."/>
            <person name="Henrissat B."/>
            <person name="Kohler A."/>
            <person name="Grigoriev I.V."/>
            <person name="Martin F.M."/>
            <person name="Hacquard S."/>
        </authorList>
    </citation>
    <scope>NUCLEOTIDE SEQUENCE</scope>
    <source>
        <strain evidence="13">MPI-CAGE-AT-0147</strain>
    </source>
</reference>
<feature type="domain" description="FAD-binding FR-type" evidence="12">
    <location>
        <begin position="256"/>
        <end position="370"/>
    </location>
</feature>
<evidence type="ECO:0000256" key="2">
    <source>
        <dbReference type="ARBA" id="ARBA00006278"/>
    </source>
</evidence>
<evidence type="ECO:0000256" key="9">
    <source>
        <dbReference type="ARBA" id="ARBA00023136"/>
    </source>
</evidence>
<accession>A0A9P9F2Q5</accession>
<protein>
    <submittedName>
        <fullName evidence="13">Ferric reductase transmembrane component 5</fullName>
    </submittedName>
</protein>
<dbReference type="InterPro" id="IPR013121">
    <property type="entry name" value="Fe_red_NAD-bd_6"/>
</dbReference>
<feature type="transmembrane region" description="Helical" evidence="11">
    <location>
        <begin position="20"/>
        <end position="41"/>
    </location>
</feature>
<keyword evidence="7" id="KW-0560">Oxidoreductase</keyword>
<evidence type="ECO:0000256" key="4">
    <source>
        <dbReference type="ARBA" id="ARBA00022692"/>
    </source>
</evidence>
<dbReference type="SUPFAM" id="SSF52343">
    <property type="entry name" value="Ferredoxin reductase-like, C-terminal NADP-linked domain"/>
    <property type="match status" value="1"/>
</dbReference>
<keyword evidence="14" id="KW-1185">Reference proteome</keyword>
<evidence type="ECO:0000256" key="8">
    <source>
        <dbReference type="ARBA" id="ARBA00023065"/>
    </source>
</evidence>
<dbReference type="GO" id="GO:0015677">
    <property type="term" value="P:copper ion import"/>
    <property type="evidence" value="ECO:0007669"/>
    <property type="project" value="TreeGrafter"/>
</dbReference>
<dbReference type="Pfam" id="PF08030">
    <property type="entry name" value="NAD_binding_6"/>
    <property type="match status" value="1"/>
</dbReference>
<keyword evidence="8" id="KW-0406">Ion transport</keyword>
<dbReference type="SFLD" id="SFLDS00052">
    <property type="entry name" value="Ferric_Reductase_Domain"/>
    <property type="match status" value="1"/>
</dbReference>
<dbReference type="InterPro" id="IPR039261">
    <property type="entry name" value="FNR_nucleotide-bd"/>
</dbReference>
<dbReference type="Pfam" id="PF01794">
    <property type="entry name" value="Ferric_reduct"/>
    <property type="match status" value="1"/>
</dbReference>
<name>A0A9P9F2Q5_9HYPO</name>
<proteinExistence type="inferred from homology"/>
<evidence type="ECO:0000256" key="1">
    <source>
        <dbReference type="ARBA" id="ARBA00004141"/>
    </source>
</evidence>
<keyword evidence="9 11" id="KW-0472">Membrane</keyword>
<gene>
    <name evidence="13" type="ORF">EDB81DRAFT_855753</name>
</gene>
<evidence type="ECO:0000313" key="14">
    <source>
        <dbReference type="Proteomes" id="UP000738349"/>
    </source>
</evidence>
<dbReference type="CDD" id="cd06186">
    <property type="entry name" value="NOX_Duox_like_FAD_NADP"/>
    <property type="match status" value="1"/>
</dbReference>
<dbReference type="PANTHER" id="PTHR32361">
    <property type="entry name" value="FERRIC/CUPRIC REDUCTASE TRANSMEMBRANE COMPONENT"/>
    <property type="match status" value="1"/>
</dbReference>
<dbReference type="InterPro" id="IPR013112">
    <property type="entry name" value="FAD-bd_8"/>
</dbReference>
<keyword evidence="10" id="KW-0325">Glycoprotein</keyword>
<evidence type="ECO:0000256" key="6">
    <source>
        <dbReference type="ARBA" id="ARBA00022989"/>
    </source>
</evidence>
<feature type="transmembrane region" description="Helical" evidence="11">
    <location>
        <begin position="90"/>
        <end position="110"/>
    </location>
</feature>
<keyword evidence="4 11" id="KW-0812">Transmembrane</keyword>
<keyword evidence="6 11" id="KW-1133">Transmembrane helix</keyword>
<dbReference type="GO" id="GO:0000293">
    <property type="term" value="F:ferric-chelate reductase activity"/>
    <property type="evidence" value="ECO:0007669"/>
    <property type="project" value="UniProtKB-ARBA"/>
</dbReference>
<dbReference type="PANTHER" id="PTHR32361:SF9">
    <property type="entry name" value="FERRIC REDUCTASE TRANSMEMBRANE COMPONENT 3-RELATED"/>
    <property type="match status" value="1"/>
</dbReference>
<evidence type="ECO:0000256" key="7">
    <source>
        <dbReference type="ARBA" id="ARBA00023002"/>
    </source>
</evidence>
<dbReference type="Gene3D" id="3.40.50.80">
    <property type="entry name" value="Nucleotide-binding domain of ferredoxin-NADP reductase (FNR) module"/>
    <property type="match status" value="1"/>
</dbReference>
<comment type="caution">
    <text evidence="13">The sequence shown here is derived from an EMBL/GenBank/DDBJ whole genome shotgun (WGS) entry which is preliminary data.</text>
</comment>